<name>A0ABZ0PJ69_9PROT</name>
<dbReference type="RefSeq" id="WP_318649406.1">
    <property type="nucleotide sequence ID" value="NZ_CP137852.1"/>
</dbReference>
<gene>
    <name evidence="2" type="ORF">R9Z33_00860</name>
</gene>
<sequence length="332" mass="34547">MVAARHDPDAAPARLLAAAQAAGLDARLLCGAAGQAPPPGTRLFQPFADGAFLAEAEPGHDAGELSQNDADLLRHLARWLGDWPPDIVHLHDLSPFGMEFIGLTRRTCPEARLLLSLTPELAGRLGITGPARGFIHQAPLRRFLAEATLLLPCASLIAPCLAFGLDPARLVVEPGLPPEVAPCPLPPTGRFLVVACFPADEAQRALLTATGGLMTGFPRAPILDIRTPSEAAAALPGAHLALLPDAAGADPEGVGRLARAMGRPVLAAGQVEMNPTALAHLLLDLAEAPERVTALASALVPPPGPEEAAAALFARYREWAADPARIARPGRV</sequence>
<keyword evidence="3" id="KW-1185">Reference proteome</keyword>
<organism evidence="2 3">
    <name type="scientific">Sediminicoccus rosea</name>
    <dbReference type="NCBI Taxonomy" id="1225128"/>
    <lineage>
        <taxon>Bacteria</taxon>
        <taxon>Pseudomonadati</taxon>
        <taxon>Pseudomonadota</taxon>
        <taxon>Alphaproteobacteria</taxon>
        <taxon>Acetobacterales</taxon>
        <taxon>Roseomonadaceae</taxon>
        <taxon>Sediminicoccus</taxon>
    </lineage>
</organism>
<evidence type="ECO:0000313" key="2">
    <source>
        <dbReference type="EMBL" id="WPB85437.1"/>
    </source>
</evidence>
<accession>A0ABZ0PJ69</accession>
<feature type="domain" description="Glycosyltransferase subfamily 4-like N-terminal" evidence="1">
    <location>
        <begin position="13"/>
        <end position="172"/>
    </location>
</feature>
<dbReference type="Proteomes" id="UP001305521">
    <property type="component" value="Chromosome"/>
</dbReference>
<evidence type="ECO:0000259" key="1">
    <source>
        <dbReference type="Pfam" id="PF13579"/>
    </source>
</evidence>
<protein>
    <submittedName>
        <fullName evidence="2">Glycosyltransferase</fullName>
    </submittedName>
</protein>
<evidence type="ECO:0000313" key="3">
    <source>
        <dbReference type="Proteomes" id="UP001305521"/>
    </source>
</evidence>
<reference evidence="2 3" key="1">
    <citation type="submission" date="2023-11" db="EMBL/GenBank/DDBJ databases">
        <title>Arctic aerobic anoxygenic photoheterotroph Sediminicoccus rosea KRV36 adapts its photosynthesis to long days of polar summer.</title>
        <authorList>
            <person name="Tomasch J."/>
            <person name="Kopejtka K."/>
            <person name="Bily T."/>
            <person name="Gardiner A.T."/>
            <person name="Gardian Z."/>
            <person name="Shivaramu S."/>
            <person name="Koblizek M."/>
            <person name="Engelhardt F."/>
            <person name="Kaftan D."/>
        </authorList>
    </citation>
    <scope>NUCLEOTIDE SEQUENCE [LARGE SCALE GENOMIC DNA]</scope>
    <source>
        <strain evidence="2 3">R-30</strain>
    </source>
</reference>
<dbReference type="EMBL" id="CP137852">
    <property type="protein sequence ID" value="WPB85437.1"/>
    <property type="molecule type" value="Genomic_DNA"/>
</dbReference>
<dbReference type="Pfam" id="PF13579">
    <property type="entry name" value="Glyco_trans_4_4"/>
    <property type="match status" value="1"/>
</dbReference>
<dbReference type="InterPro" id="IPR028098">
    <property type="entry name" value="Glyco_trans_4-like_N"/>
</dbReference>
<proteinExistence type="predicted"/>